<dbReference type="AlphaFoldDB" id="A0A1R4IN58"/>
<protein>
    <recommendedName>
        <fullName evidence="4">ABC transporter ATP-binding protein</fullName>
    </recommendedName>
</protein>
<keyword evidence="3" id="KW-1185">Reference proteome</keyword>
<gene>
    <name evidence="2" type="ORF">FM119_02705</name>
</gene>
<evidence type="ECO:0000256" key="1">
    <source>
        <dbReference type="SAM" id="MobiDB-lite"/>
    </source>
</evidence>
<reference evidence="3" key="1">
    <citation type="submission" date="2017-02" db="EMBL/GenBank/DDBJ databases">
        <authorList>
            <person name="Dridi B."/>
        </authorList>
    </citation>
    <scope>NUCLEOTIDE SEQUENCE [LARGE SCALE GENOMIC DNA]</scope>
    <source>
        <strain evidence="3">EB411</strain>
    </source>
</reference>
<feature type="region of interest" description="Disordered" evidence="1">
    <location>
        <begin position="220"/>
        <end position="293"/>
    </location>
</feature>
<feature type="compositionally biased region" description="Low complexity" evidence="1">
    <location>
        <begin position="267"/>
        <end position="285"/>
    </location>
</feature>
<evidence type="ECO:0000313" key="2">
    <source>
        <dbReference type="EMBL" id="SJN21297.1"/>
    </source>
</evidence>
<name>A0A1R4IN58_9MICO</name>
<dbReference type="Proteomes" id="UP000196778">
    <property type="component" value="Unassembled WGS sequence"/>
</dbReference>
<dbReference type="EMBL" id="FUKR01000017">
    <property type="protein sequence ID" value="SJN21297.1"/>
    <property type="molecule type" value="Genomic_DNA"/>
</dbReference>
<organism evidence="2 3">
    <name type="scientific">Mycetocola reblochoni REB411</name>
    <dbReference type="NCBI Taxonomy" id="1255698"/>
    <lineage>
        <taxon>Bacteria</taxon>
        <taxon>Bacillati</taxon>
        <taxon>Actinomycetota</taxon>
        <taxon>Actinomycetes</taxon>
        <taxon>Micrococcales</taxon>
        <taxon>Microbacteriaceae</taxon>
        <taxon>Mycetocola</taxon>
    </lineage>
</organism>
<evidence type="ECO:0000313" key="3">
    <source>
        <dbReference type="Proteomes" id="UP000196778"/>
    </source>
</evidence>
<proteinExistence type="predicted"/>
<sequence length="293" mass="30397">MKIDAIGISKGRSGHALPRCSVSMASGSARMVLAETAQRPTVLGLILSGRMRPDTGTLTLNGQEDRRRIRRRVALVDAPVVSEPHGDVTVAEVAAEELAFAGQRSHPIAVNRVLDELGLRAQANTAMADLAPVLRIRLLTELAARRPDIAGMVIVSPDRHGGEPEGWWGVALELAARGLAVMVIAGAAARSALDAGPTPAHRGETDELEPLPAALSGTGVEADEQLAPAEPDPEHDEAPSPDAEDPAGDGSDDNTDAEDSDSGSGSGSDSENANPPGTDTTPTDTTRTEDTRA</sequence>
<accession>A0A1R4IN58</accession>
<evidence type="ECO:0008006" key="4">
    <source>
        <dbReference type="Google" id="ProtNLM"/>
    </source>
</evidence>
<dbReference type="RefSeq" id="WP_179205171.1">
    <property type="nucleotide sequence ID" value="NZ_FUKR01000017.1"/>
</dbReference>
<feature type="compositionally biased region" description="Acidic residues" evidence="1">
    <location>
        <begin position="242"/>
        <end position="261"/>
    </location>
</feature>